<organism evidence="1 2">
    <name type="scientific">Hypoxylon rubiginosum</name>
    <dbReference type="NCBI Taxonomy" id="110542"/>
    <lineage>
        <taxon>Eukaryota</taxon>
        <taxon>Fungi</taxon>
        <taxon>Dikarya</taxon>
        <taxon>Ascomycota</taxon>
        <taxon>Pezizomycotina</taxon>
        <taxon>Sordariomycetes</taxon>
        <taxon>Xylariomycetidae</taxon>
        <taxon>Xylariales</taxon>
        <taxon>Hypoxylaceae</taxon>
        <taxon>Hypoxylon</taxon>
    </lineage>
</organism>
<proteinExistence type="predicted"/>
<comment type="caution">
    <text evidence="1">The sequence shown here is derived from an EMBL/GenBank/DDBJ whole genome shotgun (WGS) entry which is preliminary data.</text>
</comment>
<accession>A0ACC0D5S8</accession>
<name>A0ACC0D5S8_9PEZI</name>
<evidence type="ECO:0000313" key="2">
    <source>
        <dbReference type="Proteomes" id="UP001497680"/>
    </source>
</evidence>
<evidence type="ECO:0000313" key="1">
    <source>
        <dbReference type="EMBL" id="KAI6088112.1"/>
    </source>
</evidence>
<reference evidence="1 2" key="1">
    <citation type="journal article" date="2022" name="New Phytol.">
        <title>Ecological generalism drives hyperdiversity of secondary metabolite gene clusters in xylarialean endophytes.</title>
        <authorList>
            <person name="Franco M.E.E."/>
            <person name="Wisecaver J.H."/>
            <person name="Arnold A.E."/>
            <person name="Ju Y.M."/>
            <person name="Slot J.C."/>
            <person name="Ahrendt S."/>
            <person name="Moore L.P."/>
            <person name="Eastman K.E."/>
            <person name="Scott K."/>
            <person name="Konkel Z."/>
            <person name="Mondo S.J."/>
            <person name="Kuo A."/>
            <person name="Hayes R.D."/>
            <person name="Haridas S."/>
            <person name="Andreopoulos B."/>
            <person name="Riley R."/>
            <person name="LaButti K."/>
            <person name="Pangilinan J."/>
            <person name="Lipzen A."/>
            <person name="Amirebrahimi M."/>
            <person name="Yan J."/>
            <person name="Adam C."/>
            <person name="Keymanesh K."/>
            <person name="Ng V."/>
            <person name="Louie K."/>
            <person name="Northen T."/>
            <person name="Drula E."/>
            <person name="Henrissat B."/>
            <person name="Hsieh H.M."/>
            <person name="Youens-Clark K."/>
            <person name="Lutzoni F."/>
            <person name="Miadlikowska J."/>
            <person name="Eastwood D.C."/>
            <person name="Hamelin R.C."/>
            <person name="Grigoriev I.V."/>
            <person name="U'Ren J.M."/>
        </authorList>
    </citation>
    <scope>NUCLEOTIDE SEQUENCE [LARGE SCALE GENOMIC DNA]</scope>
    <source>
        <strain evidence="1 2">ER1909</strain>
    </source>
</reference>
<dbReference type="EMBL" id="MU394303">
    <property type="protein sequence ID" value="KAI6088112.1"/>
    <property type="molecule type" value="Genomic_DNA"/>
</dbReference>
<sequence>MLSVPLNFGPEPIIKITPKGPDTYDVDVTITQAEADGGCRITVGMVTARYHDFDGRCLQIQSTTPGTTDYTFTNLTIPDEDEYKIAVVVSGAFWSTTYTDTLARLV</sequence>
<keyword evidence="2" id="KW-1185">Reference proteome</keyword>
<gene>
    <name evidence="1" type="ORF">F4821DRAFT_258283</name>
</gene>
<protein>
    <submittedName>
        <fullName evidence="1">Uncharacterized protein</fullName>
    </submittedName>
</protein>
<dbReference type="Proteomes" id="UP001497680">
    <property type="component" value="Unassembled WGS sequence"/>
</dbReference>